<reference evidence="1" key="1">
    <citation type="submission" date="2025-05" db="UniProtKB">
        <authorList>
            <consortium name="RefSeq"/>
        </authorList>
    </citation>
    <scope>NUCLEOTIDE SEQUENCE [LARGE SCALE GENOMIC DNA]</scope>
    <source>
        <strain evidence="1">14028-0561.14</strain>
    </source>
</reference>
<keyword evidence="1" id="KW-1185">Reference proteome</keyword>
<dbReference type="InterPro" id="IPR006631">
    <property type="entry name" value="DM4_12"/>
</dbReference>
<proteinExistence type="predicted"/>
<dbReference type="PANTHER" id="PTHR21398">
    <property type="entry name" value="AGAP007094-PA"/>
    <property type="match status" value="1"/>
</dbReference>
<dbReference type="PANTHER" id="PTHR21398:SF22">
    <property type="entry name" value="IP12060P-RELATED"/>
    <property type="match status" value="1"/>
</dbReference>
<accession>A0A6P4I2D8</accession>
<evidence type="ECO:0000313" key="2">
    <source>
        <dbReference type="RefSeq" id="XP_017022290.1"/>
    </source>
</evidence>
<dbReference type="AlphaFoldDB" id="A0A6P4I2D8"/>
<dbReference type="GeneID" id="108074681"/>
<gene>
    <name evidence="2" type="primary">LOC108074681</name>
</gene>
<reference evidence="2" key="2">
    <citation type="submission" date="2025-08" db="UniProtKB">
        <authorList>
            <consortium name="RefSeq"/>
        </authorList>
    </citation>
    <scope>IDENTIFICATION</scope>
    <source>
        <strain evidence="2">14028-0561.14</strain>
        <tissue evidence="2">Whole fly</tissue>
    </source>
</reference>
<dbReference type="SMART" id="SM00718">
    <property type="entry name" value="DM4_12"/>
    <property type="match status" value="1"/>
</dbReference>
<organism evidence="1 2">
    <name type="scientific">Drosophila kikkawai</name>
    <name type="common">Fruit fly</name>
    <dbReference type="NCBI Taxonomy" id="30033"/>
    <lineage>
        <taxon>Eukaryota</taxon>
        <taxon>Metazoa</taxon>
        <taxon>Ecdysozoa</taxon>
        <taxon>Arthropoda</taxon>
        <taxon>Hexapoda</taxon>
        <taxon>Insecta</taxon>
        <taxon>Pterygota</taxon>
        <taxon>Neoptera</taxon>
        <taxon>Endopterygota</taxon>
        <taxon>Diptera</taxon>
        <taxon>Brachycera</taxon>
        <taxon>Muscomorpha</taxon>
        <taxon>Ephydroidea</taxon>
        <taxon>Drosophilidae</taxon>
        <taxon>Drosophila</taxon>
        <taxon>Sophophora</taxon>
    </lineage>
</organism>
<sequence>MYRTLNLSPWLCLCAIIINWKLGGSSLYYTTNSEFGIFMAISVPIGLTHRNVFLSYNYEFNYYQPEHVYKYPPILMGQDFQDGYLTYPTTGRDSQGRHCQNCTDWKLEGNITTSANASEAAASREKRGLTLMSRSVFYAMLRDKLRRSGFSAEACLLRLICDTNASQLGDVNGFLGSLVHIIFSPSSSKDEHLPHEYYQAEFEGREHRDCSAYTKDCEENVLDLISVPLEQALSDIASRRRRK</sequence>
<dbReference type="RefSeq" id="XP_017022290.1">
    <property type="nucleotide sequence ID" value="XM_017166801.2"/>
</dbReference>
<name>A0A6P4I2D8_DROKI</name>
<protein>
    <submittedName>
        <fullName evidence="2">Uncharacterized protein</fullName>
    </submittedName>
</protein>
<evidence type="ECO:0000313" key="1">
    <source>
        <dbReference type="Proteomes" id="UP001652661"/>
    </source>
</evidence>
<dbReference type="Pfam" id="PF07841">
    <property type="entry name" value="DM4_12"/>
    <property type="match status" value="1"/>
</dbReference>
<dbReference type="Proteomes" id="UP001652661">
    <property type="component" value="Chromosome 2R"/>
</dbReference>
<dbReference type="OrthoDB" id="6340174at2759"/>